<organism evidence="1">
    <name type="scientific">Panstrongylus lignarius</name>
    <dbReference type="NCBI Taxonomy" id="156445"/>
    <lineage>
        <taxon>Eukaryota</taxon>
        <taxon>Metazoa</taxon>
        <taxon>Ecdysozoa</taxon>
        <taxon>Arthropoda</taxon>
        <taxon>Hexapoda</taxon>
        <taxon>Insecta</taxon>
        <taxon>Pterygota</taxon>
        <taxon>Neoptera</taxon>
        <taxon>Paraneoptera</taxon>
        <taxon>Hemiptera</taxon>
        <taxon>Heteroptera</taxon>
        <taxon>Panheteroptera</taxon>
        <taxon>Cimicomorpha</taxon>
        <taxon>Reduviidae</taxon>
        <taxon>Triatominae</taxon>
        <taxon>Panstrongylus</taxon>
    </lineage>
</organism>
<reference evidence="1" key="1">
    <citation type="journal article" date="2018" name="PLoS Negl. Trop. Dis.">
        <title>An insight into the salivary gland and fat body transcriptome of Panstrongylus lignarius (Hemiptera: Heteroptera), the main vector of Chagas disease in Peru.</title>
        <authorList>
            <person name="Nevoa J.C."/>
            <person name="Mendes M.T."/>
            <person name="da Silva M.V."/>
            <person name="Soares S.C."/>
            <person name="Oliveira C.J.F."/>
            <person name="Ribeiro J.M.C."/>
        </authorList>
    </citation>
    <scope>NUCLEOTIDE SEQUENCE</scope>
</reference>
<evidence type="ECO:0000313" key="1">
    <source>
        <dbReference type="EMBL" id="JAW16013.1"/>
    </source>
</evidence>
<proteinExistence type="predicted"/>
<dbReference type="AlphaFoldDB" id="A0A224Y5M7"/>
<protein>
    <submittedName>
        <fullName evidence="1">Putative secreted protein</fullName>
    </submittedName>
</protein>
<sequence length="72" mass="7901">MDLNKDLLLLTWFVAPLSTNQLSISHAAENTSLSVAYNTMLLTEAGKDLSLGGLPSFFHFRHLVITCPSLPQ</sequence>
<dbReference type="EMBL" id="GFTR01000413">
    <property type="protein sequence ID" value="JAW16013.1"/>
    <property type="molecule type" value="Transcribed_RNA"/>
</dbReference>
<accession>A0A224Y5M7</accession>
<name>A0A224Y5M7_9HEMI</name>